<dbReference type="InterPro" id="IPR000644">
    <property type="entry name" value="CBS_dom"/>
</dbReference>
<dbReference type="PANTHER" id="PTHR48108">
    <property type="entry name" value="CBS DOMAIN-CONTAINING PROTEIN CBSX2, CHLOROPLASTIC"/>
    <property type="match status" value="1"/>
</dbReference>
<dbReference type="Gene3D" id="1.10.10.10">
    <property type="entry name" value="Winged helix-like DNA-binding domain superfamily/Winged helix DNA-binding domain"/>
    <property type="match status" value="1"/>
</dbReference>
<dbReference type="InterPro" id="IPR036388">
    <property type="entry name" value="WH-like_DNA-bd_sf"/>
</dbReference>
<dbReference type="SUPFAM" id="SSF54631">
    <property type="entry name" value="CBS-domain pair"/>
    <property type="match status" value="1"/>
</dbReference>
<dbReference type="PROSITE" id="PS51371">
    <property type="entry name" value="CBS"/>
    <property type="match status" value="2"/>
</dbReference>
<evidence type="ECO:0000256" key="1">
    <source>
        <dbReference type="ARBA" id="ARBA00022737"/>
    </source>
</evidence>
<dbReference type="InterPro" id="IPR051462">
    <property type="entry name" value="CBS_domain-containing"/>
</dbReference>
<name>A0A366ID41_9FIRM</name>
<dbReference type="PANTHER" id="PTHR48108:SF32">
    <property type="entry name" value="TRANSCRIPTIONAL REPRESSOR CCPN"/>
    <property type="match status" value="1"/>
</dbReference>
<keyword evidence="1" id="KW-0677">Repeat</keyword>
<dbReference type="SUPFAM" id="SSF46785">
    <property type="entry name" value="Winged helix' DNA-binding domain"/>
    <property type="match status" value="1"/>
</dbReference>
<proteinExistence type="predicted"/>
<keyword evidence="5" id="KW-1185">Reference proteome</keyword>
<evidence type="ECO:0000259" key="3">
    <source>
        <dbReference type="PROSITE" id="PS51371"/>
    </source>
</evidence>
<organism evidence="4 5">
    <name type="scientific">Alkalibaculum bacchi</name>
    <dbReference type="NCBI Taxonomy" id="645887"/>
    <lineage>
        <taxon>Bacteria</taxon>
        <taxon>Bacillati</taxon>
        <taxon>Bacillota</taxon>
        <taxon>Clostridia</taxon>
        <taxon>Eubacteriales</taxon>
        <taxon>Eubacteriaceae</taxon>
        <taxon>Alkalibaculum</taxon>
    </lineage>
</organism>
<dbReference type="Pfam" id="PF08279">
    <property type="entry name" value="HTH_11"/>
    <property type="match status" value="1"/>
</dbReference>
<evidence type="ECO:0000256" key="2">
    <source>
        <dbReference type="PROSITE-ProRule" id="PRU00703"/>
    </source>
</evidence>
<feature type="domain" description="CBS" evidence="3">
    <location>
        <begin position="182"/>
        <end position="248"/>
    </location>
</feature>
<dbReference type="InterPro" id="IPR013196">
    <property type="entry name" value="HTH_11"/>
</dbReference>
<dbReference type="InterPro" id="IPR016842">
    <property type="entry name" value="UCP026546_HTH-CBS"/>
</dbReference>
<dbReference type="Proteomes" id="UP000253490">
    <property type="component" value="Unassembled WGS sequence"/>
</dbReference>
<reference evidence="4 5" key="1">
    <citation type="submission" date="2018-06" db="EMBL/GenBank/DDBJ databases">
        <title>Genomic Encyclopedia of Type Strains, Phase IV (KMG-IV): sequencing the most valuable type-strain genomes for metagenomic binning, comparative biology and taxonomic classification.</title>
        <authorList>
            <person name="Goeker M."/>
        </authorList>
    </citation>
    <scope>NUCLEOTIDE SEQUENCE [LARGE SCALE GENOMIC DNA]</scope>
    <source>
        <strain evidence="4 5">DSM 22112</strain>
    </source>
</reference>
<comment type="caution">
    <text evidence="4">The sequence shown here is derived from an EMBL/GenBank/DDBJ whole genome shotgun (WGS) entry which is preliminary data.</text>
</comment>
<dbReference type="Gene3D" id="3.10.580.10">
    <property type="entry name" value="CBS-domain"/>
    <property type="match status" value="1"/>
</dbReference>
<dbReference type="CDD" id="cd04617">
    <property type="entry name" value="CBS_pair_CcpN"/>
    <property type="match status" value="1"/>
</dbReference>
<dbReference type="AlphaFoldDB" id="A0A366ID41"/>
<protein>
    <submittedName>
        <fullName evidence="4">CBS domain protein</fullName>
    </submittedName>
</protein>
<sequence>MYVNESFSFHLVSSTAEICVSNFCSASFPILYHQGVDFIQLSKRQMEIMEIVKADQPITSEQIAEKLGLTRATLRPDLTVLTMIGILEARPKVGYFYSGKSLLSVMGSYIKNLNVMDVKTHPVVVSEETTVYDAIVTMFLEDTGNIFVQHNGYLSGIVSRKDFIKVTIGTNDIKTLPVAMIMTRMPNIVYAETHESVFDAAQKLILHEVDSLPVVEKVISDNSVVYLKVIGKISKTTITKVMVQIGNE</sequence>
<dbReference type="SMART" id="SM00116">
    <property type="entry name" value="CBS"/>
    <property type="match status" value="2"/>
</dbReference>
<dbReference type="Pfam" id="PF00571">
    <property type="entry name" value="CBS"/>
    <property type="match status" value="2"/>
</dbReference>
<accession>A0A366ID41</accession>
<evidence type="ECO:0000313" key="4">
    <source>
        <dbReference type="EMBL" id="RBP68905.1"/>
    </source>
</evidence>
<dbReference type="InterPro" id="IPR036390">
    <property type="entry name" value="WH_DNA-bd_sf"/>
</dbReference>
<dbReference type="EMBL" id="QNRX01000002">
    <property type="protein sequence ID" value="RBP68905.1"/>
    <property type="molecule type" value="Genomic_DNA"/>
</dbReference>
<keyword evidence="2" id="KW-0129">CBS domain</keyword>
<dbReference type="PIRSF" id="PIRSF026546">
    <property type="entry name" value="UCP026546_CBS_YqzB"/>
    <property type="match status" value="1"/>
</dbReference>
<feature type="domain" description="CBS" evidence="3">
    <location>
        <begin position="118"/>
        <end position="173"/>
    </location>
</feature>
<dbReference type="InterPro" id="IPR046342">
    <property type="entry name" value="CBS_dom_sf"/>
</dbReference>
<evidence type="ECO:0000313" key="5">
    <source>
        <dbReference type="Proteomes" id="UP000253490"/>
    </source>
</evidence>
<gene>
    <name evidence="4" type="ORF">DES36_10245</name>
</gene>